<gene>
    <name evidence="1" type="ORF">A5886_001598</name>
</gene>
<sequence length="24" mass="2834">TNSYKLYEYISEYLRNSTSVCATK</sequence>
<dbReference type="STRING" id="1834191.A5886_001598"/>
<organism evidence="1 2">
    <name type="scientific">Candidatus Enterococcus testudinis</name>
    <dbReference type="NCBI Taxonomy" id="1834191"/>
    <lineage>
        <taxon>Bacteria</taxon>
        <taxon>Bacillati</taxon>
        <taxon>Bacillota</taxon>
        <taxon>Bacilli</taxon>
        <taxon>Lactobacillales</taxon>
        <taxon>Enterococcaceae</taxon>
        <taxon>Enterococcus</taxon>
    </lineage>
</organism>
<evidence type="ECO:0000313" key="2">
    <source>
        <dbReference type="Proteomes" id="UP000195043"/>
    </source>
</evidence>
<dbReference type="EMBL" id="NGKU01000001">
    <property type="protein sequence ID" value="OTN76521.1"/>
    <property type="molecule type" value="Genomic_DNA"/>
</dbReference>
<keyword evidence="2" id="KW-1185">Reference proteome</keyword>
<protein>
    <submittedName>
        <fullName evidence="1">Uncharacterized protein</fullName>
    </submittedName>
</protein>
<evidence type="ECO:0000313" key="1">
    <source>
        <dbReference type="EMBL" id="OTN76521.1"/>
    </source>
</evidence>
<proteinExistence type="predicted"/>
<dbReference type="AlphaFoldDB" id="A0A242A713"/>
<accession>A0A242A713</accession>
<reference evidence="1 2" key="1">
    <citation type="submission" date="2017-05" db="EMBL/GenBank/DDBJ databases">
        <title>The Genome Sequence of Enterococcus sp. 8G7_MSG3316.</title>
        <authorList>
            <consortium name="The Broad Institute Genomics Platform"/>
            <consortium name="The Broad Institute Genomic Center for Infectious Diseases"/>
            <person name="Earl A."/>
            <person name="Manson A."/>
            <person name="Schwartman J."/>
            <person name="Gilmore M."/>
            <person name="Abouelleil A."/>
            <person name="Cao P."/>
            <person name="Chapman S."/>
            <person name="Cusick C."/>
            <person name="Shea T."/>
            <person name="Young S."/>
            <person name="Neafsey D."/>
            <person name="Nusbaum C."/>
            <person name="Birren B."/>
        </authorList>
    </citation>
    <scope>NUCLEOTIDE SEQUENCE [LARGE SCALE GENOMIC DNA]</scope>
    <source>
        <strain evidence="1 2">8G7_MSG3316</strain>
    </source>
</reference>
<name>A0A242A713_9ENTE</name>
<feature type="non-terminal residue" evidence="1">
    <location>
        <position position="1"/>
    </location>
</feature>
<comment type="caution">
    <text evidence="1">The sequence shown here is derived from an EMBL/GenBank/DDBJ whole genome shotgun (WGS) entry which is preliminary data.</text>
</comment>
<dbReference type="Proteomes" id="UP000195043">
    <property type="component" value="Unassembled WGS sequence"/>
</dbReference>